<accession>A1ZD58</accession>
<evidence type="ECO:0000313" key="2">
    <source>
        <dbReference type="Proteomes" id="UP000004095"/>
    </source>
</evidence>
<comment type="caution">
    <text evidence="1">The sequence shown here is derived from an EMBL/GenBank/DDBJ whole genome shotgun (WGS) entry which is preliminary data.</text>
</comment>
<reference evidence="1 2" key="1">
    <citation type="submission" date="2007-01" db="EMBL/GenBank/DDBJ databases">
        <authorList>
            <person name="Haygood M."/>
            <person name="Podell S."/>
            <person name="Anderson C."/>
            <person name="Hopkinson B."/>
            <person name="Roe K."/>
            <person name="Barbeau K."/>
            <person name="Gaasterland T."/>
            <person name="Ferriera S."/>
            <person name="Johnson J."/>
            <person name="Kravitz S."/>
            <person name="Beeson K."/>
            <person name="Sutton G."/>
            <person name="Rogers Y.-H."/>
            <person name="Friedman R."/>
            <person name="Frazier M."/>
            <person name="Venter J.C."/>
        </authorList>
    </citation>
    <scope>NUCLEOTIDE SEQUENCE [LARGE SCALE GENOMIC DNA]</scope>
    <source>
        <strain evidence="1 2">ATCC 23134</strain>
    </source>
</reference>
<dbReference type="EMBL" id="AAWS01000002">
    <property type="protein sequence ID" value="EAY31597.1"/>
    <property type="molecule type" value="Genomic_DNA"/>
</dbReference>
<protein>
    <recommendedName>
        <fullName evidence="3">DUF481 domain-containing protein</fullName>
    </recommendedName>
</protein>
<keyword evidence="2" id="KW-1185">Reference proteome</keyword>
<organism evidence="1 2">
    <name type="scientific">Microscilla marina ATCC 23134</name>
    <dbReference type="NCBI Taxonomy" id="313606"/>
    <lineage>
        <taxon>Bacteria</taxon>
        <taxon>Pseudomonadati</taxon>
        <taxon>Bacteroidota</taxon>
        <taxon>Cytophagia</taxon>
        <taxon>Cytophagales</taxon>
        <taxon>Microscillaceae</taxon>
        <taxon>Microscilla</taxon>
    </lineage>
</organism>
<dbReference type="InterPro" id="IPR007433">
    <property type="entry name" value="DUF481"/>
</dbReference>
<dbReference type="eggNOG" id="COG3137">
    <property type="taxonomic scope" value="Bacteria"/>
</dbReference>
<name>A1ZD58_MICM2</name>
<gene>
    <name evidence="1" type="ORF">M23134_05103</name>
</gene>
<sequence length="240" mass="28315">MPQISAAQLNKSDSLGLKTRLTLTGFWQEGNAEVLVFRGKANVSVRTGQWMFKTQNAYLYQEFFRQKADEDIFSRNFVYFSPKRRIYPFMLGFVATNFRRQINLRYFVGAGLTWQIIRRKAQTLKLALSGEYEQSYFAQDKFNQPIFNGKSTITTWRATVWLLGKFSLSKHLSWHYESYVQPSLVHAGNMRWQIETGLETPLWRFVSLRVNYLYMYEKLVVVNERPQDSFLTFGVNIQLF</sequence>
<proteinExistence type="predicted"/>
<dbReference type="AlphaFoldDB" id="A1ZD58"/>
<evidence type="ECO:0000313" key="1">
    <source>
        <dbReference type="EMBL" id="EAY31597.1"/>
    </source>
</evidence>
<dbReference type="Pfam" id="PF04338">
    <property type="entry name" value="DUF481"/>
    <property type="match status" value="1"/>
</dbReference>
<dbReference type="Proteomes" id="UP000004095">
    <property type="component" value="Unassembled WGS sequence"/>
</dbReference>
<evidence type="ECO:0008006" key="3">
    <source>
        <dbReference type="Google" id="ProtNLM"/>
    </source>
</evidence>